<evidence type="ECO:0000313" key="5">
    <source>
        <dbReference type="Proteomes" id="UP000245429"/>
    </source>
</evidence>
<evidence type="ECO:0000259" key="3">
    <source>
        <dbReference type="Pfam" id="PF13559"/>
    </source>
</evidence>
<protein>
    <submittedName>
        <fullName evidence="4">DUF4129 domain-containing protein</fullName>
    </submittedName>
</protein>
<evidence type="ECO:0000256" key="2">
    <source>
        <dbReference type="SAM" id="SignalP"/>
    </source>
</evidence>
<dbReference type="RefSeq" id="WP_109568049.1">
    <property type="nucleotide sequence ID" value="NZ_CP029463.1"/>
</dbReference>
<proteinExistence type="predicted"/>
<feature type="signal peptide" evidence="2">
    <location>
        <begin position="1"/>
        <end position="22"/>
    </location>
</feature>
<name>A0A2U8QR86_9FLAO</name>
<keyword evidence="1" id="KW-0472">Membrane</keyword>
<reference evidence="4 5" key="1">
    <citation type="submission" date="2018-05" db="EMBL/GenBank/DDBJ databases">
        <title>Flavobacterium sp. MEBiC07310.</title>
        <authorList>
            <person name="Baek K."/>
        </authorList>
    </citation>
    <scope>NUCLEOTIDE SEQUENCE [LARGE SCALE GENOMIC DNA]</scope>
    <source>
        <strain evidence="4 5">MEBiC07310</strain>
    </source>
</reference>
<dbReference type="KEGG" id="fse:DI487_01315"/>
<dbReference type="OrthoDB" id="5491447at2"/>
<accession>A0A2U8QR86</accession>
<feature type="transmembrane region" description="Helical" evidence="1">
    <location>
        <begin position="92"/>
        <end position="114"/>
    </location>
</feature>
<dbReference type="AlphaFoldDB" id="A0A2U8QR86"/>
<keyword evidence="2" id="KW-0732">Signal</keyword>
<dbReference type="InterPro" id="IPR025403">
    <property type="entry name" value="TgpA-like_C"/>
</dbReference>
<evidence type="ECO:0000313" key="4">
    <source>
        <dbReference type="EMBL" id="AWM12640.1"/>
    </source>
</evidence>
<dbReference type="Proteomes" id="UP000245429">
    <property type="component" value="Chromosome"/>
</dbReference>
<gene>
    <name evidence="4" type="ORF">DI487_01315</name>
</gene>
<sequence>MKTKSIYITFLLSLVIAFQSLAQTARDSIANAHRTFGSALAEKYNGNDFNYEIEQDSYEPSLGDKILRFLQNLISDIFGNTSASEALSGFQILIRVLAVIVILFVVYLIVRMIINKEGGWIFSRSSKKINVTENVEENIHTIDFNKIVKDAVGGKDFRVAIRYYYLWLLKSLSDRNIIEWDIEKTNSDYLYEINDMALQKDFRFLSYVYEYSWYGEFELTEEDFQKAQKAFLKSIGKQ</sequence>
<organism evidence="4 5">
    <name type="scientific">Flavobacterium sediminis</name>
    <dbReference type="NCBI Taxonomy" id="2201181"/>
    <lineage>
        <taxon>Bacteria</taxon>
        <taxon>Pseudomonadati</taxon>
        <taxon>Bacteroidota</taxon>
        <taxon>Flavobacteriia</taxon>
        <taxon>Flavobacteriales</taxon>
        <taxon>Flavobacteriaceae</taxon>
        <taxon>Flavobacterium</taxon>
    </lineage>
</organism>
<feature type="domain" description="Protein-glutamine gamma-glutamyltransferase-like C-terminal" evidence="3">
    <location>
        <begin position="165"/>
        <end position="230"/>
    </location>
</feature>
<feature type="chain" id="PRO_5015938614" evidence="2">
    <location>
        <begin position="23"/>
        <end position="238"/>
    </location>
</feature>
<evidence type="ECO:0000256" key="1">
    <source>
        <dbReference type="SAM" id="Phobius"/>
    </source>
</evidence>
<dbReference type="EMBL" id="CP029463">
    <property type="protein sequence ID" value="AWM12640.1"/>
    <property type="molecule type" value="Genomic_DNA"/>
</dbReference>
<keyword evidence="5" id="KW-1185">Reference proteome</keyword>
<dbReference type="Pfam" id="PF13559">
    <property type="entry name" value="DUF4129"/>
    <property type="match status" value="1"/>
</dbReference>
<keyword evidence="1" id="KW-1133">Transmembrane helix</keyword>
<keyword evidence="1" id="KW-0812">Transmembrane</keyword>